<feature type="transmembrane region" description="Helical" evidence="6">
    <location>
        <begin position="12"/>
        <end position="36"/>
    </location>
</feature>
<evidence type="ECO:0000256" key="6">
    <source>
        <dbReference type="SAM" id="Phobius"/>
    </source>
</evidence>
<evidence type="ECO:0000259" key="7">
    <source>
        <dbReference type="Pfam" id="PF04138"/>
    </source>
</evidence>
<evidence type="ECO:0000256" key="5">
    <source>
        <dbReference type="ARBA" id="ARBA00023136"/>
    </source>
</evidence>
<feature type="transmembrane region" description="Helical" evidence="6">
    <location>
        <begin position="42"/>
        <end position="62"/>
    </location>
</feature>
<dbReference type="PANTHER" id="PTHR38459">
    <property type="entry name" value="PROPHAGE BACTOPRENOL-LINKED GLUCOSE TRANSLOCASE HOMOLOG"/>
    <property type="match status" value="1"/>
</dbReference>
<dbReference type="Pfam" id="PF04138">
    <property type="entry name" value="GtrA_DPMS_TM"/>
    <property type="match status" value="1"/>
</dbReference>
<dbReference type="GO" id="GO:0005886">
    <property type="term" value="C:plasma membrane"/>
    <property type="evidence" value="ECO:0007669"/>
    <property type="project" value="TreeGrafter"/>
</dbReference>
<dbReference type="PANTHER" id="PTHR38459:SF1">
    <property type="entry name" value="PROPHAGE BACTOPRENOL-LINKED GLUCOSE TRANSLOCASE HOMOLOG"/>
    <property type="match status" value="1"/>
</dbReference>
<evidence type="ECO:0000313" key="9">
    <source>
        <dbReference type="Proteomes" id="UP000326241"/>
    </source>
</evidence>
<evidence type="ECO:0000256" key="2">
    <source>
        <dbReference type="ARBA" id="ARBA00009399"/>
    </source>
</evidence>
<comment type="similarity">
    <text evidence="2">Belongs to the GtrA family.</text>
</comment>
<reference evidence="8 9" key="1">
    <citation type="submission" date="2019-09" db="EMBL/GenBank/DDBJ databases">
        <authorList>
            <person name="Chandra G."/>
            <person name="Truman W A."/>
        </authorList>
    </citation>
    <scope>NUCLEOTIDE SEQUENCE [LARGE SCALE GENOMIC DNA]</scope>
    <source>
        <strain evidence="8">PS624</strain>
    </source>
</reference>
<dbReference type="AlphaFoldDB" id="A0A5E6SIS1"/>
<dbReference type="GO" id="GO:0000271">
    <property type="term" value="P:polysaccharide biosynthetic process"/>
    <property type="evidence" value="ECO:0007669"/>
    <property type="project" value="InterPro"/>
</dbReference>
<gene>
    <name evidence="8" type="ORF">PS624_02306</name>
</gene>
<name>A0A5E6SIS1_PSEFL</name>
<feature type="transmembrane region" description="Helical" evidence="6">
    <location>
        <begin position="108"/>
        <end position="126"/>
    </location>
</feature>
<keyword evidence="4 6" id="KW-1133">Transmembrane helix</keyword>
<dbReference type="EMBL" id="CABVGZ010000020">
    <property type="protein sequence ID" value="VVM80884.1"/>
    <property type="molecule type" value="Genomic_DNA"/>
</dbReference>
<dbReference type="InterPro" id="IPR051401">
    <property type="entry name" value="GtrA_CellWall_Glycosyl"/>
</dbReference>
<feature type="domain" description="GtrA/DPMS transmembrane" evidence="7">
    <location>
        <begin position="14"/>
        <end position="127"/>
    </location>
</feature>
<dbReference type="RefSeq" id="WP_150774909.1">
    <property type="nucleotide sequence ID" value="NZ_CABVGZ010000020.1"/>
</dbReference>
<evidence type="ECO:0000256" key="4">
    <source>
        <dbReference type="ARBA" id="ARBA00022989"/>
    </source>
</evidence>
<evidence type="ECO:0000256" key="3">
    <source>
        <dbReference type="ARBA" id="ARBA00022692"/>
    </source>
</evidence>
<organism evidence="8 9">
    <name type="scientific">Pseudomonas fluorescens</name>
    <dbReference type="NCBI Taxonomy" id="294"/>
    <lineage>
        <taxon>Bacteria</taxon>
        <taxon>Pseudomonadati</taxon>
        <taxon>Pseudomonadota</taxon>
        <taxon>Gammaproteobacteria</taxon>
        <taxon>Pseudomonadales</taxon>
        <taxon>Pseudomonadaceae</taxon>
        <taxon>Pseudomonas</taxon>
    </lineage>
</organism>
<proteinExistence type="inferred from homology"/>
<evidence type="ECO:0000256" key="1">
    <source>
        <dbReference type="ARBA" id="ARBA00004141"/>
    </source>
</evidence>
<comment type="subcellular location">
    <subcellularLocation>
        <location evidence="1">Membrane</location>
        <topology evidence="1">Multi-pass membrane protein</topology>
    </subcellularLocation>
</comment>
<sequence length="138" mass="15238">MTPQSCASLAQLLRYGLVGGAVNLGGYLLFLLITWLGMEPKTAMTVLYIAGAVAGFWSNRNWTFGYRGGIAGPAFKYLAAHVCGYLLNYVILAYFADHLHFPYRVVQAVAILVVAVFLFVTFKFLVFPRPDPIVRSNP</sequence>
<evidence type="ECO:0000313" key="8">
    <source>
        <dbReference type="EMBL" id="VVM80884.1"/>
    </source>
</evidence>
<feature type="transmembrane region" description="Helical" evidence="6">
    <location>
        <begin position="74"/>
        <end position="96"/>
    </location>
</feature>
<keyword evidence="5 6" id="KW-0472">Membrane</keyword>
<keyword evidence="3 6" id="KW-0812">Transmembrane</keyword>
<dbReference type="InterPro" id="IPR007267">
    <property type="entry name" value="GtrA_DPMS_TM"/>
</dbReference>
<accession>A0A5E6SIS1</accession>
<protein>
    <recommendedName>
        <fullName evidence="7">GtrA/DPMS transmembrane domain-containing protein</fullName>
    </recommendedName>
</protein>
<dbReference type="Proteomes" id="UP000326241">
    <property type="component" value="Unassembled WGS sequence"/>
</dbReference>